<organism evidence="1">
    <name type="scientific">Pseudomonas aeruginosa</name>
    <dbReference type="NCBI Taxonomy" id="287"/>
    <lineage>
        <taxon>Bacteria</taxon>
        <taxon>Pseudomonadati</taxon>
        <taxon>Pseudomonadota</taxon>
        <taxon>Gammaproteobacteria</taxon>
        <taxon>Pseudomonadales</taxon>
        <taxon>Pseudomonadaceae</taxon>
        <taxon>Pseudomonas</taxon>
    </lineage>
</organism>
<proteinExistence type="predicted"/>
<dbReference type="AlphaFoldDB" id="A0A5E5R2A0"/>
<reference evidence="1" key="1">
    <citation type="submission" date="2019-09" db="EMBL/GenBank/DDBJ databases">
        <authorList>
            <person name="Gross C."/>
            <person name="Bohn E."/>
        </authorList>
    </citation>
    <scope>NUCLEOTIDE SEQUENCE</scope>
    <source>
        <strain evidence="1">ID40</strain>
    </source>
</reference>
<protein>
    <submittedName>
        <fullName evidence="1">Uncharacterized protein</fullName>
    </submittedName>
</protein>
<evidence type="ECO:0000313" key="1">
    <source>
        <dbReference type="EMBL" id="VVH81673.1"/>
    </source>
</evidence>
<name>A0A5E5R2A0_PSEAI</name>
<sequence>MPGANPASEEVMSLQRPIPSLARPLSRLSPLTLALRWALLGLSAAGAGLLGGDLAHAQSVGQHSAATRLDDATPRSYDIRRVRWAPPWAPSPASRACCCPSTPS</sequence>
<dbReference type="EMBL" id="LR700248">
    <property type="protein sequence ID" value="VVH81673.1"/>
    <property type="molecule type" value="Genomic_DNA"/>
</dbReference>
<accession>A0A5E5R2A0</accession>
<gene>
    <name evidence="1" type="ORF">TUEID40_02852</name>
</gene>